<gene>
    <name evidence="2" type="ORF">BHF71_11335</name>
</gene>
<dbReference type="PROSITE" id="PS51459">
    <property type="entry name" value="FIDO"/>
    <property type="match status" value="1"/>
</dbReference>
<organism evidence="2 3">
    <name type="scientific">Vulcanibacillus modesticaldus</name>
    <dbReference type="NCBI Taxonomy" id="337097"/>
    <lineage>
        <taxon>Bacteria</taxon>
        <taxon>Bacillati</taxon>
        <taxon>Bacillota</taxon>
        <taxon>Bacilli</taxon>
        <taxon>Bacillales</taxon>
        <taxon>Bacillaceae</taxon>
        <taxon>Vulcanibacillus</taxon>
    </lineage>
</organism>
<dbReference type="InterPro" id="IPR006440">
    <property type="entry name" value="Doc"/>
</dbReference>
<evidence type="ECO:0000259" key="1">
    <source>
        <dbReference type="PROSITE" id="PS51459"/>
    </source>
</evidence>
<dbReference type="STRING" id="337097.BHF71_11335"/>
<feature type="domain" description="Fido" evidence="1">
    <location>
        <begin position="4"/>
        <end position="122"/>
    </location>
</feature>
<dbReference type="PANTHER" id="PTHR39426:SF1">
    <property type="entry name" value="HOMOLOGY TO DEATH-ON-CURING PROTEIN OF PHAGE P1"/>
    <property type="match status" value="1"/>
</dbReference>
<evidence type="ECO:0000313" key="3">
    <source>
        <dbReference type="Proteomes" id="UP000243739"/>
    </source>
</evidence>
<dbReference type="OrthoDB" id="9802752at2"/>
<dbReference type="InterPro" id="IPR053737">
    <property type="entry name" value="Type_II_TA_Toxin"/>
</dbReference>
<dbReference type="PANTHER" id="PTHR39426">
    <property type="entry name" value="HOMOLOGY TO DEATH-ON-CURING PROTEIN OF PHAGE P1"/>
    <property type="match status" value="1"/>
</dbReference>
<dbReference type="EMBL" id="MIJF01000087">
    <property type="protein sequence ID" value="OEF96660.1"/>
    <property type="molecule type" value="Genomic_DNA"/>
</dbReference>
<evidence type="ECO:0000313" key="2">
    <source>
        <dbReference type="EMBL" id="OEF96660.1"/>
    </source>
</evidence>
<dbReference type="Pfam" id="PF02661">
    <property type="entry name" value="Fic"/>
    <property type="match status" value="1"/>
</dbReference>
<sequence length="126" mass="14183">MKGINVSQVILFHQKIISRTGGSDGIRDISLIESALNRAFATFDGKELYEDDLVKISVITYGLINNHGFVDGNKRIGIAVMLFLLKINFINVKYSQKELVELGLKVATGEYKEKEIEDWIIGHQLD</sequence>
<dbReference type="AlphaFoldDB" id="A0A1D2YS70"/>
<protein>
    <submittedName>
        <fullName evidence="2">Death-on-curing protein</fullName>
    </submittedName>
</protein>
<dbReference type="InterPro" id="IPR003812">
    <property type="entry name" value="Fido"/>
</dbReference>
<accession>A0A1D2YS70</accession>
<comment type="caution">
    <text evidence="2">The sequence shown here is derived from an EMBL/GenBank/DDBJ whole genome shotgun (WGS) entry which is preliminary data.</text>
</comment>
<name>A0A1D2YS70_9BACI</name>
<dbReference type="PIRSF" id="PIRSF018297">
    <property type="entry name" value="Doc"/>
    <property type="match status" value="1"/>
</dbReference>
<dbReference type="NCBIfam" id="TIGR01550">
    <property type="entry name" value="DOC_P1"/>
    <property type="match status" value="1"/>
</dbReference>
<dbReference type="Gene3D" id="1.20.120.1870">
    <property type="entry name" value="Fic/DOC protein, Fido domain"/>
    <property type="match status" value="1"/>
</dbReference>
<reference evidence="2 3" key="1">
    <citation type="submission" date="2016-09" db="EMBL/GenBank/DDBJ databases">
        <title>Draft genome sequence for the type strain of Vulcanibacillus modesticaldus BR, a strictly anaerobic, moderately thermophilic, and nitrate-reducing bacterium from deep sea-hydrothermal vents of the Mid-Atlantic Ridge.</title>
        <authorList>
            <person name="Abin C.A."/>
            <person name="Hollibaugh J.T."/>
        </authorList>
    </citation>
    <scope>NUCLEOTIDE SEQUENCE [LARGE SCALE GENOMIC DNA]</scope>
    <source>
        <strain evidence="2 3">BR</strain>
    </source>
</reference>
<dbReference type="GO" id="GO:0016301">
    <property type="term" value="F:kinase activity"/>
    <property type="evidence" value="ECO:0007669"/>
    <property type="project" value="InterPro"/>
</dbReference>
<proteinExistence type="predicted"/>
<dbReference type="Proteomes" id="UP000243739">
    <property type="component" value="Unassembled WGS sequence"/>
</dbReference>
<dbReference type="SUPFAM" id="SSF140931">
    <property type="entry name" value="Fic-like"/>
    <property type="match status" value="1"/>
</dbReference>
<dbReference type="InterPro" id="IPR036597">
    <property type="entry name" value="Fido-like_dom_sf"/>
</dbReference>
<dbReference type="RefSeq" id="WP_069657599.1">
    <property type="nucleotide sequence ID" value="NZ_MIJF01000087.1"/>
</dbReference>
<keyword evidence="3" id="KW-1185">Reference proteome</keyword>